<accession>A0A845SE20</accession>
<gene>
    <name evidence="1" type="ORF">GRH90_00160</name>
</gene>
<dbReference type="Proteomes" id="UP000461443">
    <property type="component" value="Unassembled WGS sequence"/>
</dbReference>
<name>A0A845SE20_9GAMM</name>
<dbReference type="AlphaFoldDB" id="A0A845SE20"/>
<dbReference type="RefSeq" id="WP_162363879.1">
    <property type="nucleotide sequence ID" value="NZ_WUBS01000001.1"/>
</dbReference>
<protein>
    <submittedName>
        <fullName evidence="1">Uncharacterized protein</fullName>
    </submittedName>
</protein>
<reference evidence="1 2" key="1">
    <citation type="submission" date="2019-12" db="EMBL/GenBank/DDBJ databases">
        <authorList>
            <person name="Lee S.D."/>
        </authorList>
    </citation>
    <scope>NUCLEOTIDE SEQUENCE [LARGE SCALE GENOMIC DNA]</scope>
    <source>
        <strain evidence="1 2">SAP-6</strain>
    </source>
</reference>
<reference evidence="1 2" key="2">
    <citation type="submission" date="2020-02" db="EMBL/GenBank/DDBJ databases">
        <title>The new genus of Enterobacteriales.</title>
        <authorList>
            <person name="Kim I.S."/>
        </authorList>
    </citation>
    <scope>NUCLEOTIDE SEQUENCE [LARGE SCALE GENOMIC DNA]</scope>
    <source>
        <strain evidence="1 2">SAP-6</strain>
    </source>
</reference>
<evidence type="ECO:0000313" key="1">
    <source>
        <dbReference type="EMBL" id="NDL61184.1"/>
    </source>
</evidence>
<comment type="caution">
    <text evidence="1">The sequence shown here is derived from an EMBL/GenBank/DDBJ whole genome shotgun (WGS) entry which is preliminary data.</text>
</comment>
<organism evidence="1 2">
    <name type="scientific">Acerihabitans arboris</name>
    <dbReference type="NCBI Taxonomy" id="2691583"/>
    <lineage>
        <taxon>Bacteria</taxon>
        <taxon>Pseudomonadati</taxon>
        <taxon>Pseudomonadota</taxon>
        <taxon>Gammaproteobacteria</taxon>
        <taxon>Enterobacterales</taxon>
        <taxon>Pectobacteriaceae</taxon>
        <taxon>Acerihabitans</taxon>
    </lineage>
</organism>
<proteinExistence type="predicted"/>
<evidence type="ECO:0000313" key="2">
    <source>
        <dbReference type="Proteomes" id="UP000461443"/>
    </source>
</evidence>
<keyword evidence="2" id="KW-1185">Reference proteome</keyword>
<sequence length="336" mass="38676">MDGALIFCKDAILRFRSDYDDLTAIPLLSVQACLENEDPLFLLKYFRHPVIIEEGTTLSHIFLAIKPWAKILGIYLDIDVMSYIDEIRKPSQAESVFDWIGIQKVTSIHRAYQHQDIKPGEDFTSYFNRERIPTKHFDIEADYTANGYKNKDKEHYSISGDIHTIKNVPVVVSDRQVVASYGYEKSNLMNRKYTGVTVNNKISYIQGRINFSFYEVMEAIFNDGLFYFSPQAANANLAMIKKMAEMLDQDEAGNQEAPMQEISGKIDDNPVDKSIAIDITEGAMDPMIEHIEAEKIYWRYIKSLCDSLSELPIRIGHIEEAMLPEYRFSNFIMEDI</sequence>
<dbReference type="EMBL" id="WUBS01000001">
    <property type="protein sequence ID" value="NDL61184.1"/>
    <property type="molecule type" value="Genomic_DNA"/>
</dbReference>